<keyword evidence="2" id="KW-0812">Transmembrane</keyword>
<reference evidence="4 5" key="1">
    <citation type="journal article" date="2019" name="Int. J. Syst. Evol. Microbiol.">
        <title>The Global Catalogue of Microorganisms (GCM) 10K type strain sequencing project: providing services to taxonomists for standard genome sequencing and annotation.</title>
        <authorList>
            <consortium name="The Broad Institute Genomics Platform"/>
            <consortium name="The Broad Institute Genome Sequencing Center for Infectious Disease"/>
            <person name="Wu L."/>
            <person name="Ma J."/>
        </authorList>
    </citation>
    <scope>NUCLEOTIDE SEQUENCE [LARGE SCALE GENOMIC DNA]</scope>
    <source>
        <strain evidence="4 5">JCM 13595</strain>
    </source>
</reference>
<protein>
    <recommendedName>
        <fullName evidence="3">Rho termination factor-like N-terminal domain-containing protein</fullName>
    </recommendedName>
</protein>
<organism evidence="4 5">
    <name type="scientific">Yaniella flava</name>
    <dbReference type="NCBI Taxonomy" id="287930"/>
    <lineage>
        <taxon>Bacteria</taxon>
        <taxon>Bacillati</taxon>
        <taxon>Actinomycetota</taxon>
        <taxon>Actinomycetes</taxon>
        <taxon>Micrococcales</taxon>
        <taxon>Micrococcaceae</taxon>
        <taxon>Yaniella</taxon>
    </lineage>
</organism>
<feature type="compositionally biased region" description="Basic and acidic residues" evidence="1">
    <location>
        <begin position="67"/>
        <end position="78"/>
    </location>
</feature>
<dbReference type="RefSeq" id="WP_343955467.1">
    <property type="nucleotide sequence ID" value="NZ_BAAAMN010000003.1"/>
</dbReference>
<keyword evidence="2" id="KW-1133">Transmembrane helix</keyword>
<evidence type="ECO:0000256" key="1">
    <source>
        <dbReference type="SAM" id="MobiDB-lite"/>
    </source>
</evidence>
<evidence type="ECO:0000313" key="5">
    <source>
        <dbReference type="Proteomes" id="UP001501461"/>
    </source>
</evidence>
<dbReference type="InterPro" id="IPR011112">
    <property type="entry name" value="Rho-like_N"/>
</dbReference>
<feature type="region of interest" description="Disordered" evidence="1">
    <location>
        <begin position="43"/>
        <end position="90"/>
    </location>
</feature>
<dbReference type="InterPro" id="IPR036269">
    <property type="entry name" value="Rho_N_sf"/>
</dbReference>
<dbReference type="SMART" id="SM00959">
    <property type="entry name" value="Rho_N"/>
    <property type="match status" value="1"/>
</dbReference>
<dbReference type="SUPFAM" id="SSF68912">
    <property type="entry name" value="Rho N-terminal domain-like"/>
    <property type="match status" value="1"/>
</dbReference>
<dbReference type="Proteomes" id="UP001501461">
    <property type="component" value="Unassembled WGS sequence"/>
</dbReference>
<keyword evidence="2" id="KW-0472">Membrane</keyword>
<feature type="domain" description="Rho termination factor-like N-terminal" evidence="3">
    <location>
        <begin position="91"/>
        <end position="130"/>
    </location>
</feature>
<keyword evidence="5" id="KW-1185">Reference proteome</keyword>
<feature type="transmembrane region" description="Helical" evidence="2">
    <location>
        <begin position="12"/>
        <end position="34"/>
    </location>
</feature>
<comment type="caution">
    <text evidence="4">The sequence shown here is derived from an EMBL/GenBank/DDBJ whole genome shotgun (WGS) entry which is preliminary data.</text>
</comment>
<evidence type="ECO:0000313" key="4">
    <source>
        <dbReference type="EMBL" id="GAA2024640.1"/>
    </source>
</evidence>
<dbReference type="Pfam" id="PF07498">
    <property type="entry name" value="Rho_N"/>
    <property type="match status" value="1"/>
</dbReference>
<name>A0ABN2TZN6_9MICC</name>
<dbReference type="EMBL" id="BAAAMN010000003">
    <property type="protein sequence ID" value="GAA2024640.1"/>
    <property type="molecule type" value="Genomic_DNA"/>
</dbReference>
<evidence type="ECO:0000256" key="2">
    <source>
        <dbReference type="SAM" id="Phobius"/>
    </source>
</evidence>
<proteinExistence type="predicted"/>
<accession>A0ABN2TZN6</accession>
<gene>
    <name evidence="4" type="ORF">GCM10009720_00450</name>
</gene>
<evidence type="ECO:0000259" key="3">
    <source>
        <dbReference type="SMART" id="SM00959"/>
    </source>
</evidence>
<sequence length="130" mass="14118">MASSEQHSTGQRIGQILSATTVAVAGTVAAVYAANRLRRHRQTQDLLDSLPPATNVSAEDSQEEPDLALKPDVDERVDPQGPVTDDAPSDQLEALTVEELYLLAQERDIIGRSNMRKAELIDALRAKEAN</sequence>